<comment type="caution">
    <text evidence="3">The sequence shown here is derived from an EMBL/GenBank/DDBJ whole genome shotgun (WGS) entry which is preliminary data.</text>
</comment>
<dbReference type="PANTHER" id="PTHR33542">
    <property type="entry name" value="SIROHYDROCHLORIN FERROCHELATASE, CHLOROPLASTIC"/>
    <property type="match status" value="1"/>
</dbReference>
<protein>
    <recommendedName>
        <fullName evidence="5">Sirohydrochlorin ferrochelatase</fullName>
    </recommendedName>
</protein>
<dbReference type="EMBL" id="MSIF01000005">
    <property type="protein sequence ID" value="OLF10916.1"/>
    <property type="molecule type" value="Genomic_DNA"/>
</dbReference>
<evidence type="ECO:0000256" key="1">
    <source>
        <dbReference type="ARBA" id="ARBA00022723"/>
    </source>
</evidence>
<dbReference type="RefSeq" id="WP_075133083.1">
    <property type="nucleotide sequence ID" value="NZ_MSIF01000005.1"/>
</dbReference>
<dbReference type="GO" id="GO:0016829">
    <property type="term" value="F:lyase activity"/>
    <property type="evidence" value="ECO:0007669"/>
    <property type="project" value="UniProtKB-KW"/>
</dbReference>
<dbReference type="Gene3D" id="3.40.50.1400">
    <property type="match status" value="2"/>
</dbReference>
<reference evidence="3 4" key="1">
    <citation type="submission" date="2016-12" db="EMBL/GenBank/DDBJ databases">
        <title>The draft genome sequence of Actinophytocola xinjiangensis.</title>
        <authorList>
            <person name="Wang W."/>
            <person name="Yuan L."/>
        </authorList>
    </citation>
    <scope>NUCLEOTIDE SEQUENCE [LARGE SCALE GENOMIC DNA]</scope>
    <source>
        <strain evidence="3 4">CGMCC 4.4663</strain>
    </source>
</reference>
<dbReference type="AlphaFoldDB" id="A0A7Z0WND6"/>
<keyword evidence="1" id="KW-0479">Metal-binding</keyword>
<dbReference type="InterPro" id="IPR050963">
    <property type="entry name" value="Sirohydro_Cobaltochel/CbiX"/>
</dbReference>
<evidence type="ECO:0000313" key="4">
    <source>
        <dbReference type="Proteomes" id="UP000185696"/>
    </source>
</evidence>
<gene>
    <name evidence="3" type="ORF">BLA60_12855</name>
</gene>
<keyword evidence="4" id="KW-1185">Reference proteome</keyword>
<evidence type="ECO:0000313" key="3">
    <source>
        <dbReference type="EMBL" id="OLF10916.1"/>
    </source>
</evidence>
<evidence type="ECO:0000256" key="2">
    <source>
        <dbReference type="ARBA" id="ARBA00023239"/>
    </source>
</evidence>
<keyword evidence="2" id="KW-0456">Lyase</keyword>
<sequence>MRLVLAAHGTRDPAGAETVESLARAVRHRLPEVPVVVGYADVRRPTVAEVTEERSIVVPAFLGNGYHVRVDVPAQVGGRGRVTSALGPDPDLVGVVRDRLVEAGWTGEPVVLAAAGSREVGVRAEVEKVAGLLGEMLGVQVRVGYVMGRPTVGEMVEKGWAVGSWLLAPGVFHRMVSEHGPVVGAPLGNHPAVADLIVRRFLSA</sequence>
<dbReference type="SUPFAM" id="SSF53800">
    <property type="entry name" value="Chelatase"/>
    <property type="match status" value="1"/>
</dbReference>
<dbReference type="GO" id="GO:0046872">
    <property type="term" value="F:metal ion binding"/>
    <property type="evidence" value="ECO:0007669"/>
    <property type="project" value="UniProtKB-KW"/>
</dbReference>
<organism evidence="3 4">
    <name type="scientific">Actinophytocola xinjiangensis</name>
    <dbReference type="NCBI Taxonomy" id="485602"/>
    <lineage>
        <taxon>Bacteria</taxon>
        <taxon>Bacillati</taxon>
        <taxon>Actinomycetota</taxon>
        <taxon>Actinomycetes</taxon>
        <taxon>Pseudonocardiales</taxon>
        <taxon>Pseudonocardiaceae</taxon>
    </lineage>
</organism>
<dbReference type="PANTHER" id="PTHR33542:SF5">
    <property type="entry name" value="FERROCHELATASE CHE1"/>
    <property type="match status" value="1"/>
</dbReference>
<proteinExistence type="predicted"/>
<name>A0A7Z0WND6_9PSEU</name>
<dbReference type="CDD" id="cd03416">
    <property type="entry name" value="CbiX_SirB_N"/>
    <property type="match status" value="1"/>
</dbReference>
<dbReference type="Proteomes" id="UP000185696">
    <property type="component" value="Unassembled WGS sequence"/>
</dbReference>
<accession>A0A7Z0WND6</accession>
<dbReference type="InterPro" id="IPR002762">
    <property type="entry name" value="CbiX-like"/>
</dbReference>
<dbReference type="Pfam" id="PF01903">
    <property type="entry name" value="CbiX"/>
    <property type="match status" value="1"/>
</dbReference>
<evidence type="ECO:0008006" key="5">
    <source>
        <dbReference type="Google" id="ProtNLM"/>
    </source>
</evidence>